<gene>
    <name evidence="8 12" type="primary">greA</name>
    <name evidence="12" type="ORF">B9J77_01960</name>
</gene>
<dbReference type="PROSITE" id="PS00830">
    <property type="entry name" value="GREAB_2"/>
    <property type="match status" value="1"/>
</dbReference>
<dbReference type="FunFam" id="1.10.287.180:FF:000001">
    <property type="entry name" value="Transcription elongation factor GreA"/>
    <property type="match status" value="1"/>
</dbReference>
<comment type="caution">
    <text evidence="12">The sequence shown here is derived from an EMBL/GenBank/DDBJ whole genome shotgun (WGS) entry which is preliminary data.</text>
</comment>
<proteinExistence type="inferred from homology"/>
<evidence type="ECO:0000259" key="11">
    <source>
        <dbReference type="Pfam" id="PF03449"/>
    </source>
</evidence>
<feature type="domain" description="Transcription elongation factor GreA/GreB C-terminal" evidence="10">
    <location>
        <begin position="82"/>
        <end position="155"/>
    </location>
</feature>
<feature type="domain" description="Transcription elongation factor GreA/GreB N-terminal" evidence="11">
    <location>
        <begin position="5"/>
        <end position="74"/>
    </location>
</feature>
<evidence type="ECO:0000313" key="12">
    <source>
        <dbReference type="EMBL" id="RII00518.1"/>
    </source>
</evidence>
<keyword evidence="12" id="KW-0251">Elongation factor</keyword>
<dbReference type="FunFam" id="3.10.50.30:FF:000001">
    <property type="entry name" value="Transcription elongation factor GreA"/>
    <property type="match status" value="1"/>
</dbReference>
<dbReference type="Pfam" id="PF03449">
    <property type="entry name" value="GreA_GreB_N"/>
    <property type="match status" value="1"/>
</dbReference>
<dbReference type="NCBIfam" id="TIGR01462">
    <property type="entry name" value="greA"/>
    <property type="match status" value="1"/>
</dbReference>
<dbReference type="GO" id="GO:0070063">
    <property type="term" value="F:RNA polymerase binding"/>
    <property type="evidence" value="ECO:0007669"/>
    <property type="project" value="InterPro"/>
</dbReference>
<dbReference type="PANTHER" id="PTHR30437:SF4">
    <property type="entry name" value="TRANSCRIPTION ELONGATION FACTOR GREA"/>
    <property type="match status" value="1"/>
</dbReference>
<dbReference type="PANTHER" id="PTHR30437">
    <property type="entry name" value="TRANSCRIPTION ELONGATION FACTOR GREA"/>
    <property type="match status" value="1"/>
</dbReference>
<keyword evidence="4 8" id="KW-0238">DNA-binding</keyword>
<dbReference type="GO" id="GO:0006354">
    <property type="term" value="P:DNA-templated transcription elongation"/>
    <property type="evidence" value="ECO:0007669"/>
    <property type="project" value="TreeGrafter"/>
</dbReference>
<dbReference type="PROSITE" id="PS00829">
    <property type="entry name" value="GREAB_1"/>
    <property type="match status" value="1"/>
</dbReference>
<dbReference type="SUPFAM" id="SSF54534">
    <property type="entry name" value="FKBP-like"/>
    <property type="match status" value="1"/>
</dbReference>
<dbReference type="NCBIfam" id="NF001263">
    <property type="entry name" value="PRK00226.1-4"/>
    <property type="match status" value="1"/>
</dbReference>
<evidence type="ECO:0000256" key="8">
    <source>
        <dbReference type="HAMAP-Rule" id="MF_00105"/>
    </source>
</evidence>
<accession>A0A399FVS5</accession>
<dbReference type="InterPro" id="IPR023459">
    <property type="entry name" value="Tscrpt_elong_fac_GreA/B_fam"/>
</dbReference>
<dbReference type="InterPro" id="IPR022691">
    <property type="entry name" value="Tscrpt_elong_fac_GreA/B_N"/>
</dbReference>
<protein>
    <recommendedName>
        <fullName evidence="2 8">Transcription elongation factor GreA</fullName>
    </recommendedName>
    <alternativeName>
        <fullName evidence="7 8">Transcript cleavage factor GreA</fullName>
    </alternativeName>
</protein>
<keyword evidence="12" id="KW-0648">Protein biosynthesis</keyword>
<dbReference type="Pfam" id="PF01272">
    <property type="entry name" value="GreA_GreB"/>
    <property type="match status" value="1"/>
</dbReference>
<keyword evidence="5 8" id="KW-0804">Transcription</keyword>
<dbReference type="InterPro" id="IPR028624">
    <property type="entry name" value="Tscrpt_elong_fac_GreA/B"/>
</dbReference>
<dbReference type="SUPFAM" id="SSF46557">
    <property type="entry name" value="GreA transcript cleavage protein, N-terminal domain"/>
    <property type="match status" value="1"/>
</dbReference>
<evidence type="ECO:0000256" key="3">
    <source>
        <dbReference type="ARBA" id="ARBA00023015"/>
    </source>
</evidence>
<reference evidence="12 13" key="1">
    <citation type="submission" date="2018-08" db="EMBL/GenBank/DDBJ databases">
        <title>Draft genome of candidate division NPL-UPA2 bacterium Unc8 that adapted to ultra-basic serpentinizing groundwater.</title>
        <authorList>
            <person name="Ishii S."/>
            <person name="Suzuki S."/>
            <person name="Nealson K.H."/>
        </authorList>
    </citation>
    <scope>NUCLEOTIDE SEQUENCE [LARGE SCALE GENOMIC DNA]</scope>
    <source>
        <strain evidence="12">Unc8</strain>
    </source>
</reference>
<evidence type="ECO:0000256" key="7">
    <source>
        <dbReference type="ARBA" id="ARBA00030776"/>
    </source>
</evidence>
<dbReference type="InterPro" id="IPR018151">
    <property type="entry name" value="TF_GreA/GreB_CS"/>
</dbReference>
<name>A0A399FVS5_UNCN2</name>
<dbReference type="Gene3D" id="3.10.50.30">
    <property type="entry name" value="Transcription elongation factor, GreA/GreB, C-terminal domain"/>
    <property type="match status" value="1"/>
</dbReference>
<dbReference type="EMBL" id="NDHY01000003">
    <property type="protein sequence ID" value="RII00518.1"/>
    <property type="molecule type" value="Genomic_DNA"/>
</dbReference>
<dbReference type="InterPro" id="IPR036805">
    <property type="entry name" value="Tscrpt_elong_fac_GreA/B_N_sf"/>
</dbReference>
<dbReference type="Proteomes" id="UP000266287">
    <property type="component" value="Unassembled WGS sequence"/>
</dbReference>
<sequence length="157" mass="17663">MKETLLTRGGYKMLKEELYRLKTVERRELSQQIAEAKAHGDISENAEYSAAKEAQGMLEEKIRILEEKLIRVRIIDDENIATDKAYIGATLLLKDIESGEELQYTLVGEDESNFSQGKISITSPIGQGLLGYKEGDTAEIKVPAGTLRYRILKISRN</sequence>
<evidence type="ECO:0000256" key="2">
    <source>
        <dbReference type="ARBA" id="ARBA00013729"/>
    </source>
</evidence>
<dbReference type="NCBIfam" id="NF001261">
    <property type="entry name" value="PRK00226.1-2"/>
    <property type="match status" value="1"/>
</dbReference>
<dbReference type="InterPro" id="IPR036953">
    <property type="entry name" value="GreA/GreB_C_sf"/>
</dbReference>
<evidence type="ECO:0000256" key="6">
    <source>
        <dbReference type="ARBA" id="ARBA00024916"/>
    </source>
</evidence>
<dbReference type="InterPro" id="IPR001437">
    <property type="entry name" value="Tscrpt_elong_fac_GreA/B_C"/>
</dbReference>
<dbReference type="GO" id="GO:0032784">
    <property type="term" value="P:regulation of DNA-templated transcription elongation"/>
    <property type="evidence" value="ECO:0007669"/>
    <property type="project" value="UniProtKB-UniRule"/>
</dbReference>
<evidence type="ECO:0000256" key="9">
    <source>
        <dbReference type="RuleBase" id="RU000556"/>
    </source>
</evidence>
<organism evidence="12 13">
    <name type="scientific">candidate division NPL-UPA2 bacterium Unc8</name>
    <dbReference type="NCBI Taxonomy" id="1980939"/>
    <lineage>
        <taxon>Bacteria</taxon>
    </lineage>
</organism>
<evidence type="ECO:0000256" key="1">
    <source>
        <dbReference type="ARBA" id="ARBA00008213"/>
    </source>
</evidence>
<dbReference type="InterPro" id="IPR006359">
    <property type="entry name" value="Tscrpt_elong_fac_GreA"/>
</dbReference>
<dbReference type="GO" id="GO:0003746">
    <property type="term" value="F:translation elongation factor activity"/>
    <property type="evidence" value="ECO:0007669"/>
    <property type="project" value="UniProtKB-KW"/>
</dbReference>
<comment type="function">
    <text evidence="6 8 9">Necessary for efficient RNA polymerase transcription elongation past template-encoded arresting sites. The arresting sites in DNA have the property of trapping a certain fraction of elongating RNA polymerases that pass through, resulting in locked ternary complexes. Cleavage of the nascent transcript by cleavage factors such as GreA or GreB allows the resumption of elongation from the new 3'terminus. GreA releases sequences of 2 to 3 nucleotides.</text>
</comment>
<dbReference type="AlphaFoldDB" id="A0A399FVS5"/>
<dbReference type="GO" id="GO:0003677">
    <property type="term" value="F:DNA binding"/>
    <property type="evidence" value="ECO:0007669"/>
    <property type="project" value="UniProtKB-UniRule"/>
</dbReference>
<evidence type="ECO:0000259" key="10">
    <source>
        <dbReference type="Pfam" id="PF01272"/>
    </source>
</evidence>
<comment type="similarity">
    <text evidence="1 8 9">Belongs to the GreA/GreB family.</text>
</comment>
<dbReference type="PIRSF" id="PIRSF006092">
    <property type="entry name" value="GreA_GreB"/>
    <property type="match status" value="1"/>
</dbReference>
<evidence type="ECO:0000256" key="5">
    <source>
        <dbReference type="ARBA" id="ARBA00023163"/>
    </source>
</evidence>
<dbReference type="Gene3D" id="1.10.287.180">
    <property type="entry name" value="Transcription elongation factor, GreA/GreB, N-terminal domain"/>
    <property type="match status" value="1"/>
</dbReference>
<evidence type="ECO:0000256" key="4">
    <source>
        <dbReference type="ARBA" id="ARBA00023125"/>
    </source>
</evidence>
<keyword evidence="3 8" id="KW-0805">Transcription regulation</keyword>
<dbReference type="HAMAP" id="MF_00105">
    <property type="entry name" value="GreA_GreB"/>
    <property type="match status" value="1"/>
</dbReference>
<evidence type="ECO:0000313" key="13">
    <source>
        <dbReference type="Proteomes" id="UP000266287"/>
    </source>
</evidence>